<evidence type="ECO:0000313" key="5">
    <source>
        <dbReference type="Proteomes" id="UP000016930"/>
    </source>
</evidence>
<sequence>MARGGSTLLSSHIPCTVAPAQVTIGHVQLRDVLICPHEKGIVCYPYRSTLVEHDLLLPRSAPRKLVELTFVPNSLTSLILEGTGDTLVAAGGQEAELHLSYYASSPSTGRDDSPLQRVAGFGHKEWETKYVMDHGSINNSVLLTSLSLTGSHESSAEPRVVVSNNDKTVNFFDVAVRSARESDDGAPKLHDAGQLRLDVAVNHSSISPDGRTLLSVGDSPDVYLHRLTGGAHITCAPISTLSLSPYIQNTSFNGLSYASTVPASFSTAFSGDGSKFAVASQEGVVVVWDVRSTKPLKVLQTDKSNASRAGSGGASGWLYDMPWDWSRSQGRAPGWGVRSVKFSPQGVGREVMTFTEHTSLLHVVDTRTFETEEIVRVPSFDAVAARQPSMRPRSISPRPPLPTVPSSLSPEPLPPPPPRIVLFSGALEDTFRIPSSDPPSSASRRRPRLGRRLLSRDDMIAEDDVDGIVLIPPLGDREVEQDVRRLLGHHGLRTRTLLDVERERDNYDEHERERERERDREPGEGPEEEMDVDELESDCFSSHTPSRASSPAPVPSTSNSVPVSAPTPASTSARGIDALRAARPGLLARRESAGPYLSRRGSSGLSRRHRRNTTAEEEPDQDLAGMCFDPSGTCVYVASMRGVAEWKVRGAEQRWWTDPTWA</sequence>
<feature type="compositionally biased region" description="Acidic residues" evidence="2">
    <location>
        <begin position="524"/>
        <end position="537"/>
    </location>
</feature>
<accession>M2R6L3</accession>
<feature type="domain" description="DUF2415" evidence="3">
    <location>
        <begin position="337"/>
        <end position="375"/>
    </location>
</feature>
<evidence type="ECO:0000256" key="1">
    <source>
        <dbReference type="PROSITE-ProRule" id="PRU00221"/>
    </source>
</evidence>
<protein>
    <recommendedName>
        <fullName evidence="3">DUF2415 domain-containing protein</fullName>
    </recommendedName>
</protein>
<dbReference type="HOGENOM" id="CLU_005870_0_0_1"/>
<reference evidence="4 5" key="1">
    <citation type="journal article" date="2012" name="Proc. Natl. Acad. Sci. U.S.A.">
        <title>Comparative genomics of Ceriporiopsis subvermispora and Phanerochaete chrysosporium provide insight into selective ligninolysis.</title>
        <authorList>
            <person name="Fernandez-Fueyo E."/>
            <person name="Ruiz-Duenas F.J."/>
            <person name="Ferreira P."/>
            <person name="Floudas D."/>
            <person name="Hibbett D.S."/>
            <person name="Canessa P."/>
            <person name="Larrondo L.F."/>
            <person name="James T.Y."/>
            <person name="Seelenfreund D."/>
            <person name="Lobos S."/>
            <person name="Polanco R."/>
            <person name="Tello M."/>
            <person name="Honda Y."/>
            <person name="Watanabe T."/>
            <person name="Watanabe T."/>
            <person name="Ryu J.S."/>
            <person name="Kubicek C.P."/>
            <person name="Schmoll M."/>
            <person name="Gaskell J."/>
            <person name="Hammel K.E."/>
            <person name="St John F.J."/>
            <person name="Vanden Wymelenberg A."/>
            <person name="Sabat G."/>
            <person name="Splinter BonDurant S."/>
            <person name="Syed K."/>
            <person name="Yadav J.S."/>
            <person name="Doddapaneni H."/>
            <person name="Subramanian V."/>
            <person name="Lavin J.L."/>
            <person name="Oguiza J.A."/>
            <person name="Perez G."/>
            <person name="Pisabarro A.G."/>
            <person name="Ramirez L."/>
            <person name="Santoyo F."/>
            <person name="Master E."/>
            <person name="Coutinho P.M."/>
            <person name="Henrissat B."/>
            <person name="Lombard V."/>
            <person name="Magnuson J.K."/>
            <person name="Kuees U."/>
            <person name="Hori C."/>
            <person name="Igarashi K."/>
            <person name="Samejima M."/>
            <person name="Held B.W."/>
            <person name="Barry K.W."/>
            <person name="LaButti K.M."/>
            <person name="Lapidus A."/>
            <person name="Lindquist E.A."/>
            <person name="Lucas S.M."/>
            <person name="Riley R."/>
            <person name="Salamov A.A."/>
            <person name="Hoffmeister D."/>
            <person name="Schwenk D."/>
            <person name="Hadar Y."/>
            <person name="Yarden O."/>
            <person name="de Vries R.P."/>
            <person name="Wiebenga A."/>
            <person name="Stenlid J."/>
            <person name="Eastwood D."/>
            <person name="Grigoriev I.V."/>
            <person name="Berka R.M."/>
            <person name="Blanchette R.A."/>
            <person name="Kersten P."/>
            <person name="Martinez A.T."/>
            <person name="Vicuna R."/>
            <person name="Cullen D."/>
        </authorList>
    </citation>
    <scope>NUCLEOTIDE SEQUENCE [LARGE SCALE GENOMIC DNA]</scope>
    <source>
        <strain evidence="4 5">B</strain>
    </source>
</reference>
<dbReference type="OrthoDB" id="64353at2759"/>
<dbReference type="Pfam" id="PF10313">
    <property type="entry name" value="DUF2415"/>
    <property type="match status" value="1"/>
</dbReference>
<dbReference type="EMBL" id="KB445804">
    <property type="protein sequence ID" value="EMD33862.1"/>
    <property type="molecule type" value="Genomic_DNA"/>
</dbReference>
<evidence type="ECO:0000313" key="4">
    <source>
        <dbReference type="EMBL" id="EMD33862.1"/>
    </source>
</evidence>
<dbReference type="SUPFAM" id="SSF82171">
    <property type="entry name" value="DPP6 N-terminal domain-like"/>
    <property type="match status" value="1"/>
</dbReference>
<dbReference type="AlphaFoldDB" id="M2R6L3"/>
<feature type="region of interest" description="Disordered" evidence="2">
    <location>
        <begin position="385"/>
        <end position="418"/>
    </location>
</feature>
<dbReference type="PROSITE" id="PS50082">
    <property type="entry name" value="WD_REPEATS_2"/>
    <property type="match status" value="1"/>
</dbReference>
<dbReference type="InterPro" id="IPR015943">
    <property type="entry name" value="WD40/YVTN_repeat-like_dom_sf"/>
</dbReference>
<organism evidence="4 5">
    <name type="scientific">Ceriporiopsis subvermispora (strain B)</name>
    <name type="common">White-rot fungus</name>
    <name type="synonym">Gelatoporia subvermispora</name>
    <dbReference type="NCBI Taxonomy" id="914234"/>
    <lineage>
        <taxon>Eukaryota</taxon>
        <taxon>Fungi</taxon>
        <taxon>Dikarya</taxon>
        <taxon>Basidiomycota</taxon>
        <taxon>Agaricomycotina</taxon>
        <taxon>Agaricomycetes</taxon>
        <taxon>Polyporales</taxon>
        <taxon>Gelatoporiaceae</taxon>
        <taxon>Gelatoporia</taxon>
    </lineage>
</organism>
<name>M2R6L3_CERS8</name>
<feature type="compositionally biased region" description="Low complexity" evidence="2">
    <location>
        <begin position="544"/>
        <end position="587"/>
    </location>
</feature>
<feature type="compositionally biased region" description="Low complexity" evidence="2">
    <location>
        <begin position="432"/>
        <end position="442"/>
    </location>
</feature>
<dbReference type="Proteomes" id="UP000016930">
    <property type="component" value="Unassembled WGS sequence"/>
</dbReference>
<feature type="region of interest" description="Disordered" evidence="2">
    <location>
        <begin position="504"/>
        <end position="625"/>
    </location>
</feature>
<dbReference type="STRING" id="914234.M2R6L3"/>
<evidence type="ECO:0000259" key="3">
    <source>
        <dbReference type="Pfam" id="PF10313"/>
    </source>
</evidence>
<proteinExistence type="predicted"/>
<feature type="repeat" description="WD" evidence="1">
    <location>
        <begin position="266"/>
        <end position="298"/>
    </location>
</feature>
<gene>
    <name evidence="4" type="ORF">CERSUDRAFT_117388</name>
</gene>
<feature type="compositionally biased region" description="Basic and acidic residues" evidence="2">
    <location>
        <begin position="504"/>
        <end position="523"/>
    </location>
</feature>
<dbReference type="InterPro" id="IPR019417">
    <property type="entry name" value="DUF2415"/>
</dbReference>
<dbReference type="InterPro" id="IPR001680">
    <property type="entry name" value="WD40_rpt"/>
</dbReference>
<dbReference type="Gene3D" id="2.130.10.10">
    <property type="entry name" value="YVTN repeat-like/Quinoprotein amine dehydrogenase"/>
    <property type="match status" value="1"/>
</dbReference>
<dbReference type="PANTHER" id="PTHR43991:SF9">
    <property type="entry name" value="DUF2415 DOMAIN-CONTAINING PROTEIN"/>
    <property type="match status" value="1"/>
</dbReference>
<keyword evidence="1" id="KW-0853">WD repeat</keyword>
<dbReference type="PANTHER" id="PTHR43991">
    <property type="entry name" value="WD REPEAT PROTEIN (AFU_ORTHOLOGUE AFUA_8G05640)-RELATED"/>
    <property type="match status" value="1"/>
</dbReference>
<keyword evidence="5" id="KW-1185">Reference proteome</keyword>
<evidence type="ECO:0000256" key="2">
    <source>
        <dbReference type="SAM" id="MobiDB-lite"/>
    </source>
</evidence>
<feature type="region of interest" description="Disordered" evidence="2">
    <location>
        <begin position="430"/>
        <end position="450"/>
    </location>
</feature>